<feature type="binding site" evidence="4">
    <location>
        <position position="222"/>
    </location>
    <ligand>
        <name>substrate</name>
    </ligand>
</feature>
<feature type="binding site" evidence="5">
    <location>
        <position position="63"/>
    </location>
    <ligand>
        <name>Mg(2+)</name>
        <dbReference type="ChEBI" id="CHEBI:18420"/>
        <label>1</label>
        <note>catalytic</note>
    </ligand>
</feature>
<feature type="binding site" evidence="4">
    <location>
        <position position="222"/>
    </location>
    <ligand>
        <name>Mg(2+)</name>
        <dbReference type="ChEBI" id="CHEBI:18420"/>
        <label>2</label>
    </ligand>
</feature>
<dbReference type="EMBL" id="BMGL01000015">
    <property type="protein sequence ID" value="GGE22041.1"/>
    <property type="molecule type" value="Genomic_DNA"/>
</dbReference>
<dbReference type="Gene3D" id="3.40.190.80">
    <property type="match status" value="1"/>
</dbReference>
<dbReference type="PANTHER" id="PTHR43028:SF5">
    <property type="entry name" value="3'(2'),5'-BISPHOSPHATE NUCLEOTIDASE 1"/>
    <property type="match status" value="1"/>
</dbReference>
<proteinExistence type="inferred from homology"/>
<dbReference type="PANTHER" id="PTHR43028">
    <property type="entry name" value="3'(2'),5'-BISPHOSPHATE NUCLEOTIDASE 1"/>
    <property type="match status" value="1"/>
</dbReference>
<dbReference type="GO" id="GO:0000103">
    <property type="term" value="P:sulfate assimilation"/>
    <property type="evidence" value="ECO:0007669"/>
    <property type="project" value="TreeGrafter"/>
</dbReference>
<comment type="catalytic activity">
    <reaction evidence="1 4">
        <text>adenosine 3',5'-bisphosphate + H2O = AMP + phosphate</text>
        <dbReference type="Rhea" id="RHEA:10040"/>
        <dbReference type="ChEBI" id="CHEBI:15377"/>
        <dbReference type="ChEBI" id="CHEBI:43474"/>
        <dbReference type="ChEBI" id="CHEBI:58343"/>
        <dbReference type="ChEBI" id="CHEBI:456215"/>
        <dbReference type="EC" id="3.1.3.7"/>
    </reaction>
</comment>
<evidence type="ECO:0000313" key="7">
    <source>
        <dbReference type="Proteomes" id="UP000599688"/>
    </source>
</evidence>
<dbReference type="HAMAP" id="MF_02095">
    <property type="entry name" value="CysQ"/>
    <property type="match status" value="1"/>
</dbReference>
<keyword evidence="2 4" id="KW-0479">Metal-binding</keyword>
<dbReference type="InterPro" id="IPR020583">
    <property type="entry name" value="Inositol_monoP_metal-BS"/>
</dbReference>
<evidence type="ECO:0000256" key="4">
    <source>
        <dbReference type="HAMAP-Rule" id="MF_02095"/>
    </source>
</evidence>
<evidence type="ECO:0000256" key="1">
    <source>
        <dbReference type="ARBA" id="ARBA00001625"/>
    </source>
</evidence>
<comment type="cofactor">
    <cofactor evidence="4 5">
        <name>Mg(2+)</name>
        <dbReference type="ChEBI" id="CHEBI:18420"/>
    </cofactor>
</comment>
<keyword evidence="3 4" id="KW-0460">Magnesium</keyword>
<feature type="binding site" evidence="4">
    <location>
        <position position="63"/>
    </location>
    <ligand>
        <name>Mg(2+)</name>
        <dbReference type="ChEBI" id="CHEBI:18420"/>
        <label>1</label>
    </ligand>
</feature>
<feature type="binding site" evidence="5">
    <location>
        <position position="222"/>
    </location>
    <ligand>
        <name>Mg(2+)</name>
        <dbReference type="ChEBI" id="CHEBI:18420"/>
        <label>1</label>
        <note>catalytic</note>
    </ligand>
</feature>
<dbReference type="InterPro" id="IPR000760">
    <property type="entry name" value="Inositol_monophosphatase-like"/>
</dbReference>
<evidence type="ECO:0000256" key="2">
    <source>
        <dbReference type="ARBA" id="ARBA00022723"/>
    </source>
</evidence>
<dbReference type="InterPro" id="IPR006240">
    <property type="entry name" value="CysQ"/>
</dbReference>
<feature type="binding site" evidence="5">
    <location>
        <position position="85"/>
    </location>
    <ligand>
        <name>Mg(2+)</name>
        <dbReference type="ChEBI" id="CHEBI:18420"/>
        <label>1</label>
        <note>catalytic</note>
    </ligand>
</feature>
<evidence type="ECO:0000256" key="5">
    <source>
        <dbReference type="PIRSR" id="PIRSR600760-2"/>
    </source>
</evidence>
<comment type="similarity">
    <text evidence="4">Belongs to the inositol monophosphatase superfamily. CysQ family.</text>
</comment>
<sequence length="264" mass="30009">MHTHLQIAIQAAIEAGQAIMEIYKKDFEVALKADDSPLTEADQKANHVIMKYLEKTEFPIISEENKQTDYEVRKQWDSCWIVDPLDGTKEFIKKNGEFTVNIALIHDQKTTLGVIYVPATKLLYYADASTKLAQKVQLEKAVFDMNFIQKNAKAIQPKENEKNLRVVGSRSHMNEDTKNFIESLKTKKEIEVVSKGSSLKFCLVADGYADIYPRFAPTMEWDTAAGQAICKAVGLQVIDQKTGAEMLYNRENLLNNYFMVSNQK</sequence>
<keyword evidence="4" id="KW-0472">Membrane</keyword>
<keyword evidence="7" id="KW-1185">Reference proteome</keyword>
<keyword evidence="4" id="KW-0378">Hydrolase</keyword>
<comment type="subcellular location">
    <subcellularLocation>
        <location evidence="4">Cell membrane</location>
        <topology evidence="4">Peripheral membrane protein</topology>
        <orientation evidence="4">Cytoplasmic side</orientation>
    </subcellularLocation>
</comment>
<keyword evidence="4" id="KW-1003">Cell membrane</keyword>
<feature type="binding site" evidence="4">
    <location>
        <position position="83"/>
    </location>
    <ligand>
        <name>Mg(2+)</name>
        <dbReference type="ChEBI" id="CHEBI:18420"/>
        <label>2</label>
    </ligand>
</feature>
<dbReference type="GO" id="GO:0005886">
    <property type="term" value="C:plasma membrane"/>
    <property type="evidence" value="ECO:0007669"/>
    <property type="project" value="UniProtKB-SubCell"/>
</dbReference>
<dbReference type="NCBIfam" id="TIGR01331">
    <property type="entry name" value="bisphos_cysQ"/>
    <property type="match status" value="1"/>
</dbReference>
<dbReference type="SUPFAM" id="SSF56655">
    <property type="entry name" value="Carbohydrate phosphatase"/>
    <property type="match status" value="1"/>
</dbReference>
<dbReference type="EC" id="3.1.3.7" evidence="4"/>
<evidence type="ECO:0000256" key="3">
    <source>
        <dbReference type="ARBA" id="ARBA00022842"/>
    </source>
</evidence>
<evidence type="ECO:0000313" key="6">
    <source>
        <dbReference type="EMBL" id="GGE22041.1"/>
    </source>
</evidence>
<protein>
    <recommendedName>
        <fullName evidence="4">3'(2'),5'-bisphosphate nucleotidase CysQ</fullName>
        <ecNumber evidence="4">3.1.3.7</ecNumber>
    </recommendedName>
    <alternativeName>
        <fullName evidence="4">3'(2'),5-bisphosphonucleoside 3'(2')-phosphohydrolase</fullName>
    </alternativeName>
    <alternativeName>
        <fullName evidence="4">3'-phosphoadenosine 5'-phosphate phosphatase</fullName>
        <shortName evidence="4">PAP phosphatase</shortName>
    </alternativeName>
</protein>
<dbReference type="Pfam" id="PF00459">
    <property type="entry name" value="Inositol_P"/>
    <property type="match status" value="1"/>
</dbReference>
<accession>A0A917A2D8</accession>
<dbReference type="CDD" id="cd01638">
    <property type="entry name" value="CysQ"/>
    <property type="match status" value="1"/>
</dbReference>
<comment type="function">
    <text evidence="4">Converts adenosine-3',5'-bisphosphate (PAP) to AMP.</text>
</comment>
<dbReference type="GO" id="GO:0050427">
    <property type="term" value="P:3'-phosphoadenosine 5'-phosphosulfate metabolic process"/>
    <property type="evidence" value="ECO:0007669"/>
    <property type="project" value="TreeGrafter"/>
</dbReference>
<feature type="binding site" evidence="4">
    <location>
        <position position="85"/>
    </location>
    <ligand>
        <name>Mg(2+)</name>
        <dbReference type="ChEBI" id="CHEBI:18420"/>
        <label>1</label>
    </ligand>
</feature>
<dbReference type="RefSeq" id="WP_188407103.1">
    <property type="nucleotide sequence ID" value="NZ_BMGL01000015.1"/>
</dbReference>
<dbReference type="PROSITE" id="PS00629">
    <property type="entry name" value="IMP_1"/>
    <property type="match status" value="1"/>
</dbReference>
<feature type="binding site" evidence="5">
    <location>
        <position position="86"/>
    </location>
    <ligand>
        <name>Mg(2+)</name>
        <dbReference type="ChEBI" id="CHEBI:18420"/>
        <label>1</label>
        <note>catalytic</note>
    </ligand>
</feature>
<gene>
    <name evidence="4" type="primary">cysQ</name>
    <name evidence="6" type="ORF">GCM10010831_23910</name>
</gene>
<dbReference type="Proteomes" id="UP000599688">
    <property type="component" value="Unassembled WGS sequence"/>
</dbReference>
<dbReference type="InterPro" id="IPR050725">
    <property type="entry name" value="CysQ/Inositol_MonoPase"/>
</dbReference>
<feature type="binding site" evidence="4">
    <location>
        <position position="86"/>
    </location>
    <ligand>
        <name>Mg(2+)</name>
        <dbReference type="ChEBI" id="CHEBI:18420"/>
        <label>2</label>
    </ligand>
</feature>
<feature type="binding site" evidence="4">
    <location>
        <position position="83"/>
    </location>
    <ligand>
        <name>Mg(2+)</name>
        <dbReference type="ChEBI" id="CHEBI:18420"/>
        <label>1</label>
    </ligand>
</feature>
<dbReference type="GO" id="GO:0008441">
    <property type="term" value="F:3'(2'),5'-bisphosphate nucleotidase activity"/>
    <property type="evidence" value="ECO:0007669"/>
    <property type="project" value="UniProtKB-UniRule"/>
</dbReference>
<feature type="binding site" evidence="4">
    <location>
        <begin position="85"/>
        <end position="88"/>
    </location>
    <ligand>
        <name>substrate</name>
    </ligand>
</feature>
<reference evidence="6 7" key="1">
    <citation type="journal article" date="2014" name="Int. J. Syst. Evol. Microbiol.">
        <title>Complete genome sequence of Corynebacterium casei LMG S-19264T (=DSM 44701T), isolated from a smear-ripened cheese.</title>
        <authorList>
            <consortium name="US DOE Joint Genome Institute (JGI-PGF)"/>
            <person name="Walter F."/>
            <person name="Albersmeier A."/>
            <person name="Kalinowski J."/>
            <person name="Ruckert C."/>
        </authorList>
    </citation>
    <scope>NUCLEOTIDE SEQUENCE [LARGE SCALE GENOMIC DNA]</scope>
    <source>
        <strain evidence="6 7">CGMCC 1.12925</strain>
    </source>
</reference>
<name>A0A917A2D8_9FLAO</name>
<feature type="binding site" evidence="4">
    <location>
        <position position="63"/>
    </location>
    <ligand>
        <name>substrate</name>
    </ligand>
</feature>
<dbReference type="AlphaFoldDB" id="A0A917A2D8"/>
<dbReference type="Gene3D" id="3.30.540.10">
    <property type="entry name" value="Fructose-1,6-Bisphosphatase, subunit A, domain 1"/>
    <property type="match status" value="1"/>
</dbReference>
<comment type="caution">
    <text evidence="6">The sequence shown here is derived from an EMBL/GenBank/DDBJ whole genome shotgun (WGS) entry which is preliminary data.</text>
</comment>
<organism evidence="6 7">
    <name type="scientific">Psychroflexus salis</name>
    <dbReference type="NCBI Taxonomy" id="1526574"/>
    <lineage>
        <taxon>Bacteria</taxon>
        <taxon>Pseudomonadati</taxon>
        <taxon>Bacteroidota</taxon>
        <taxon>Flavobacteriia</taxon>
        <taxon>Flavobacteriales</taxon>
        <taxon>Flavobacteriaceae</taxon>
        <taxon>Psychroflexus</taxon>
    </lineage>
</organism>
<dbReference type="GO" id="GO:0000287">
    <property type="term" value="F:magnesium ion binding"/>
    <property type="evidence" value="ECO:0007669"/>
    <property type="project" value="UniProtKB-UniRule"/>
</dbReference>
<feature type="binding site" evidence="5">
    <location>
        <position position="83"/>
    </location>
    <ligand>
        <name>Mg(2+)</name>
        <dbReference type="ChEBI" id="CHEBI:18420"/>
        <label>1</label>
        <note>catalytic</note>
    </ligand>
</feature>